<keyword evidence="1" id="KW-0560">Oxidoreductase</keyword>
<proteinExistence type="predicted"/>
<dbReference type="Proteomes" id="UP000064243">
    <property type="component" value="Unassembled WGS sequence"/>
</dbReference>
<organism evidence="3 4">
    <name type="scientific">Thiobacillus denitrificans</name>
    <dbReference type="NCBI Taxonomy" id="36861"/>
    <lineage>
        <taxon>Bacteria</taxon>
        <taxon>Pseudomonadati</taxon>
        <taxon>Pseudomonadota</taxon>
        <taxon>Betaproteobacteria</taxon>
        <taxon>Nitrosomonadales</taxon>
        <taxon>Thiobacillaceae</taxon>
        <taxon>Thiobacillus</taxon>
    </lineage>
</organism>
<sequence length="67" mass="7306">MTQNILVIGASVSGLSVALALLQRGHRVTMLERGIVGGESSWARGGILSPLLPWGYAERFRRWPCGR</sequence>
<dbReference type="PANTHER" id="PTHR13847:SF289">
    <property type="entry name" value="GLYCINE OXIDASE"/>
    <property type="match status" value="1"/>
</dbReference>
<evidence type="ECO:0000259" key="2">
    <source>
        <dbReference type="Pfam" id="PF01266"/>
    </source>
</evidence>
<dbReference type="PATRIC" id="fig|36861.3.peg.2827"/>
<evidence type="ECO:0000256" key="1">
    <source>
        <dbReference type="ARBA" id="ARBA00023002"/>
    </source>
</evidence>
<comment type="caution">
    <text evidence="3">The sequence shown here is derived from an EMBL/GenBank/DDBJ whole genome shotgun (WGS) entry which is preliminary data.</text>
</comment>
<name>A0A106BJ38_THIDE</name>
<evidence type="ECO:0000313" key="3">
    <source>
        <dbReference type="EMBL" id="KVW93425.1"/>
    </source>
</evidence>
<reference evidence="3 4" key="1">
    <citation type="journal article" date="2015" name="Appl. Environ. Microbiol.">
        <title>Aerobic and Anaerobic Thiosulfate Oxidation by a Cold-Adapted, Subglacial Chemoautotroph.</title>
        <authorList>
            <person name="Harrold Z.R."/>
            <person name="Skidmore M.L."/>
            <person name="Hamilton T.L."/>
            <person name="Desch L."/>
            <person name="Amada K."/>
            <person name="van Gelder W."/>
            <person name="Glover K."/>
            <person name="Roden E.E."/>
            <person name="Boyd E.S."/>
        </authorList>
    </citation>
    <scope>NUCLEOTIDE SEQUENCE [LARGE SCALE GENOMIC DNA]</scope>
    <source>
        <strain evidence="3 4">RG</strain>
    </source>
</reference>
<dbReference type="InterPro" id="IPR006076">
    <property type="entry name" value="FAD-dep_OxRdtase"/>
</dbReference>
<keyword evidence="4" id="KW-1185">Reference proteome</keyword>
<dbReference type="EMBL" id="LDUG01000048">
    <property type="protein sequence ID" value="KVW93425.1"/>
    <property type="molecule type" value="Genomic_DNA"/>
</dbReference>
<accession>A0A106BJ38</accession>
<dbReference type="InterPro" id="IPR036188">
    <property type="entry name" value="FAD/NAD-bd_sf"/>
</dbReference>
<dbReference type="STRING" id="1123392.GCA_000376425_00314"/>
<dbReference type="PANTHER" id="PTHR13847">
    <property type="entry name" value="SARCOSINE DEHYDROGENASE-RELATED"/>
    <property type="match status" value="1"/>
</dbReference>
<feature type="domain" description="FAD dependent oxidoreductase" evidence="2">
    <location>
        <begin position="5"/>
        <end position="53"/>
    </location>
</feature>
<dbReference type="Gene3D" id="3.50.50.60">
    <property type="entry name" value="FAD/NAD(P)-binding domain"/>
    <property type="match status" value="1"/>
</dbReference>
<gene>
    <name evidence="3" type="ORF">ABW22_15005</name>
</gene>
<dbReference type="AlphaFoldDB" id="A0A106BJ38"/>
<protein>
    <recommendedName>
        <fullName evidence="2">FAD dependent oxidoreductase domain-containing protein</fullName>
    </recommendedName>
</protein>
<evidence type="ECO:0000313" key="4">
    <source>
        <dbReference type="Proteomes" id="UP000064243"/>
    </source>
</evidence>
<dbReference type="GO" id="GO:0005737">
    <property type="term" value="C:cytoplasm"/>
    <property type="evidence" value="ECO:0007669"/>
    <property type="project" value="TreeGrafter"/>
</dbReference>
<dbReference type="SUPFAM" id="SSF51971">
    <property type="entry name" value="Nucleotide-binding domain"/>
    <property type="match status" value="1"/>
</dbReference>
<dbReference type="Pfam" id="PF01266">
    <property type="entry name" value="DAO"/>
    <property type="match status" value="1"/>
</dbReference>
<dbReference type="GO" id="GO:0016491">
    <property type="term" value="F:oxidoreductase activity"/>
    <property type="evidence" value="ECO:0007669"/>
    <property type="project" value="UniProtKB-KW"/>
</dbReference>